<dbReference type="GO" id="GO:0015891">
    <property type="term" value="P:siderophore transport"/>
    <property type="evidence" value="ECO:0007669"/>
    <property type="project" value="InterPro"/>
</dbReference>
<dbReference type="GO" id="GO:0009279">
    <property type="term" value="C:cell outer membrane"/>
    <property type="evidence" value="ECO:0007669"/>
    <property type="project" value="UniProtKB-SubCell"/>
</dbReference>
<dbReference type="PANTHER" id="PTHR32552">
    <property type="entry name" value="FERRICHROME IRON RECEPTOR-RELATED"/>
    <property type="match status" value="1"/>
</dbReference>
<sequence length="814" mass="90888">MKGVFTCFALYFISILSAYSQSNYELRGSISTSGGEPLIGASIQVAGTSFGAVTDIEGSYSLVFDKPGEHQLKLSFIGFIPVNEKININKPVFTRNFQLEEETSSLQEVEIVGRKEEGYKNTSTFIGSKTQTNIKDLPQSVSYVTKELILDQGLMRVGETVKNFSGVSQFTFYDDITIRGFRINGGSNTQLVNGMRSTSGFWKQPLINYLERVEVLKGPSSALFGNASPGGVVNRVTKKPLDINRNSMSFSVGSFNNFRGLADFTGPANKSKTLLYRLNLGYEDAQNFRDLQFDKNIVVAPSLSFIASEKTRVNLDLVFNNSSSRLDRGQSTFENDLYSTPTSRSLNTANDYLKEQTYTITTSLNHQINKDISFNASYMKTGYNEDLTEHRSSNSYALDGDGNTIGTMVGRQVFIRKRTRFVDNLSAYFNIQKTTGKLTHKLVLGYDYAQETLPAGGSQLTANGYKNAPNTGSISRFNPANKGAYLLDKNGNPVPNVSHFDLENPINSQTMQDMSKYFYAQRSFDPTLYHLNGFYAQDQITLGKLEAMIGIRYEVYTDFENYKKENEEKVKQNVLLPRLGLVFKANENMNFYGTYVEGYNPQTASTISNPNAGGPFDPLISSMVEFGMKSDWFNKRLELTTGIYKIDQKNTLYQVPGENDLLEQIGKETAKGVEFDVTGRILMNWSIMASYAYNVAEITESPNEEDLGRQKPNAPKHQGNLWTKYEFDQGALTGLGVGFGANFVTERNLSLSEAQTIPGYNVMNAALFYTTGNVRLQLNVNNLADKTYWVGGYDYLRLFPGAPRNILGTITFSF</sequence>
<evidence type="ECO:0000256" key="5">
    <source>
        <dbReference type="ARBA" id="ARBA00022496"/>
    </source>
</evidence>
<dbReference type="Pfam" id="PF00593">
    <property type="entry name" value="TonB_dep_Rec_b-barrel"/>
    <property type="match status" value="1"/>
</dbReference>
<keyword evidence="11 14" id="KW-0472">Membrane</keyword>
<evidence type="ECO:0000256" key="10">
    <source>
        <dbReference type="ARBA" id="ARBA00023077"/>
    </source>
</evidence>
<keyword evidence="4 14" id="KW-1134">Transmembrane beta strand</keyword>
<keyword evidence="3 14" id="KW-0813">Transport</keyword>
<keyword evidence="5" id="KW-0410">Iron transport</keyword>
<evidence type="ECO:0000259" key="17">
    <source>
        <dbReference type="Pfam" id="PF07715"/>
    </source>
</evidence>
<evidence type="ECO:0000259" key="16">
    <source>
        <dbReference type="Pfam" id="PF00593"/>
    </source>
</evidence>
<gene>
    <name evidence="18" type="ORF">C8N25_10666</name>
</gene>
<keyword evidence="8" id="KW-0408">Iron</keyword>
<dbReference type="Gene3D" id="2.60.40.1120">
    <property type="entry name" value="Carboxypeptidase-like, regulatory domain"/>
    <property type="match status" value="1"/>
</dbReference>
<feature type="domain" description="TonB-dependent receptor plug" evidence="17">
    <location>
        <begin position="134"/>
        <end position="232"/>
    </location>
</feature>
<dbReference type="InterPro" id="IPR036942">
    <property type="entry name" value="Beta-barrel_TonB_sf"/>
</dbReference>
<protein>
    <submittedName>
        <fullName evidence="18">Iron complex outermembrane receptor protein</fullName>
    </submittedName>
</protein>
<dbReference type="PANTHER" id="PTHR32552:SF68">
    <property type="entry name" value="FERRICHROME OUTER MEMBRANE TRANSPORTER_PHAGE RECEPTOR"/>
    <property type="match status" value="1"/>
</dbReference>
<dbReference type="EMBL" id="QUNF01000006">
    <property type="protein sequence ID" value="REG90568.1"/>
    <property type="molecule type" value="Genomic_DNA"/>
</dbReference>
<dbReference type="OrthoDB" id="9758472at2"/>
<keyword evidence="10 15" id="KW-0798">TonB box</keyword>
<keyword evidence="13 14" id="KW-0998">Cell outer membrane</keyword>
<evidence type="ECO:0000256" key="6">
    <source>
        <dbReference type="ARBA" id="ARBA00022692"/>
    </source>
</evidence>
<evidence type="ECO:0000256" key="1">
    <source>
        <dbReference type="ARBA" id="ARBA00004571"/>
    </source>
</evidence>
<dbReference type="Proteomes" id="UP000256405">
    <property type="component" value="Unassembled WGS sequence"/>
</dbReference>
<comment type="subcellular location">
    <subcellularLocation>
        <location evidence="1 14">Cell outer membrane</location>
        <topology evidence="1 14">Multi-pass membrane protein</topology>
    </subcellularLocation>
</comment>
<dbReference type="PROSITE" id="PS52016">
    <property type="entry name" value="TONB_DEPENDENT_REC_3"/>
    <property type="match status" value="1"/>
</dbReference>
<dbReference type="GO" id="GO:0015344">
    <property type="term" value="F:siderophore uptake transmembrane transporter activity"/>
    <property type="evidence" value="ECO:0007669"/>
    <property type="project" value="TreeGrafter"/>
</dbReference>
<feature type="domain" description="TonB-dependent receptor-like beta-barrel" evidence="16">
    <location>
        <begin position="309"/>
        <end position="783"/>
    </location>
</feature>
<comment type="similarity">
    <text evidence="2 14 15">Belongs to the TonB-dependent receptor family.</text>
</comment>
<evidence type="ECO:0000256" key="13">
    <source>
        <dbReference type="ARBA" id="ARBA00023237"/>
    </source>
</evidence>
<evidence type="ECO:0000313" key="18">
    <source>
        <dbReference type="EMBL" id="REG90568.1"/>
    </source>
</evidence>
<dbReference type="AlphaFoldDB" id="A0A3E0DX00"/>
<evidence type="ECO:0000256" key="2">
    <source>
        <dbReference type="ARBA" id="ARBA00009810"/>
    </source>
</evidence>
<dbReference type="SUPFAM" id="SSF49464">
    <property type="entry name" value="Carboxypeptidase regulatory domain-like"/>
    <property type="match status" value="1"/>
</dbReference>
<evidence type="ECO:0000256" key="15">
    <source>
        <dbReference type="RuleBase" id="RU003357"/>
    </source>
</evidence>
<keyword evidence="12 18" id="KW-0675">Receptor</keyword>
<reference evidence="18 19" key="1">
    <citation type="submission" date="2018-08" db="EMBL/GenBank/DDBJ databases">
        <title>Genomic Encyclopedia of Archaeal and Bacterial Type Strains, Phase II (KMG-II): from individual species to whole genera.</title>
        <authorList>
            <person name="Goeker M."/>
        </authorList>
    </citation>
    <scope>NUCLEOTIDE SEQUENCE [LARGE SCALE GENOMIC DNA]</scope>
    <source>
        <strain evidence="18 19">DSM 15986</strain>
    </source>
</reference>
<evidence type="ECO:0000256" key="11">
    <source>
        <dbReference type="ARBA" id="ARBA00023136"/>
    </source>
</evidence>
<dbReference type="InterPro" id="IPR037066">
    <property type="entry name" value="Plug_dom_sf"/>
</dbReference>
<evidence type="ECO:0000256" key="7">
    <source>
        <dbReference type="ARBA" id="ARBA00022729"/>
    </source>
</evidence>
<evidence type="ECO:0000256" key="4">
    <source>
        <dbReference type="ARBA" id="ARBA00022452"/>
    </source>
</evidence>
<dbReference type="RefSeq" id="WP_086541816.1">
    <property type="nucleotide sequence ID" value="NZ_MSSW01000032.1"/>
</dbReference>
<evidence type="ECO:0000256" key="9">
    <source>
        <dbReference type="ARBA" id="ARBA00023065"/>
    </source>
</evidence>
<evidence type="ECO:0000256" key="12">
    <source>
        <dbReference type="ARBA" id="ARBA00023170"/>
    </source>
</evidence>
<organism evidence="18 19">
    <name type="scientific">Algoriphagus antarcticus</name>
    <dbReference type="NCBI Taxonomy" id="238540"/>
    <lineage>
        <taxon>Bacteria</taxon>
        <taxon>Pseudomonadati</taxon>
        <taxon>Bacteroidota</taxon>
        <taxon>Cytophagia</taxon>
        <taxon>Cytophagales</taxon>
        <taxon>Cyclobacteriaceae</taxon>
        <taxon>Algoriphagus</taxon>
    </lineage>
</organism>
<keyword evidence="7" id="KW-0732">Signal</keyword>
<dbReference type="InterPro" id="IPR010105">
    <property type="entry name" value="TonB_sidphr_rcpt"/>
</dbReference>
<dbReference type="SUPFAM" id="SSF56935">
    <property type="entry name" value="Porins"/>
    <property type="match status" value="1"/>
</dbReference>
<dbReference type="Pfam" id="PF07715">
    <property type="entry name" value="Plug"/>
    <property type="match status" value="1"/>
</dbReference>
<dbReference type="Gene3D" id="2.170.130.10">
    <property type="entry name" value="TonB-dependent receptor, plug domain"/>
    <property type="match status" value="1"/>
</dbReference>
<dbReference type="InterPro" id="IPR039426">
    <property type="entry name" value="TonB-dep_rcpt-like"/>
</dbReference>
<dbReference type="InterPro" id="IPR008969">
    <property type="entry name" value="CarboxyPept-like_regulatory"/>
</dbReference>
<dbReference type="Pfam" id="PF13715">
    <property type="entry name" value="CarbopepD_reg_2"/>
    <property type="match status" value="1"/>
</dbReference>
<keyword evidence="19" id="KW-1185">Reference proteome</keyword>
<evidence type="ECO:0000256" key="14">
    <source>
        <dbReference type="PROSITE-ProRule" id="PRU01360"/>
    </source>
</evidence>
<evidence type="ECO:0000256" key="8">
    <source>
        <dbReference type="ARBA" id="ARBA00023004"/>
    </source>
</evidence>
<evidence type="ECO:0000313" key="19">
    <source>
        <dbReference type="Proteomes" id="UP000256405"/>
    </source>
</evidence>
<dbReference type="Gene3D" id="2.40.170.20">
    <property type="entry name" value="TonB-dependent receptor, beta-barrel domain"/>
    <property type="match status" value="1"/>
</dbReference>
<dbReference type="InterPro" id="IPR000531">
    <property type="entry name" value="Beta-barrel_TonB"/>
</dbReference>
<comment type="caution">
    <text evidence="18">The sequence shown here is derived from an EMBL/GenBank/DDBJ whole genome shotgun (WGS) entry which is preliminary data.</text>
</comment>
<dbReference type="GO" id="GO:0038023">
    <property type="term" value="F:signaling receptor activity"/>
    <property type="evidence" value="ECO:0007669"/>
    <property type="project" value="InterPro"/>
</dbReference>
<proteinExistence type="inferred from homology"/>
<keyword evidence="6 14" id="KW-0812">Transmembrane</keyword>
<keyword evidence="9" id="KW-0406">Ion transport</keyword>
<dbReference type="NCBIfam" id="TIGR01783">
    <property type="entry name" value="TonB-siderophor"/>
    <property type="match status" value="1"/>
</dbReference>
<dbReference type="InterPro" id="IPR012910">
    <property type="entry name" value="Plug_dom"/>
</dbReference>
<accession>A0A3E0DX00</accession>
<name>A0A3E0DX00_9BACT</name>
<evidence type="ECO:0000256" key="3">
    <source>
        <dbReference type="ARBA" id="ARBA00022448"/>
    </source>
</evidence>
<dbReference type="CDD" id="cd01347">
    <property type="entry name" value="ligand_gated_channel"/>
    <property type="match status" value="1"/>
</dbReference>